<accession>A0A368PIZ2</accession>
<dbReference type="EMBL" id="CM003528">
    <property type="protein sequence ID" value="RCV05735.1"/>
    <property type="molecule type" value="Genomic_DNA"/>
</dbReference>
<proteinExistence type="predicted"/>
<dbReference type="OrthoDB" id="675438at2759"/>
<sequence>MALDCYNCVLCIENDEETLWHLFFDCPFNQACWIFLGINWDTALQPTEMITKAREDVNSCIFREVLIIACWSIWCHRNTIIFDNNGSLFFKRWRSLFEREMNLVNLRVKPDFSSRITNWFSSL</sequence>
<evidence type="ECO:0008006" key="2">
    <source>
        <dbReference type="Google" id="ProtNLM"/>
    </source>
</evidence>
<dbReference type="AlphaFoldDB" id="A0A368PIZ2"/>
<protein>
    <recommendedName>
        <fullName evidence="2">Reverse transcriptase zinc-binding domain-containing protein</fullName>
    </recommendedName>
</protein>
<reference evidence="1" key="2">
    <citation type="submission" date="2015-07" db="EMBL/GenBank/DDBJ databases">
        <authorList>
            <person name="Noorani M."/>
        </authorList>
    </citation>
    <scope>NUCLEOTIDE SEQUENCE</scope>
    <source>
        <strain evidence="1">Yugu1</strain>
    </source>
</reference>
<organism evidence="1">
    <name type="scientific">Setaria italica</name>
    <name type="common">Foxtail millet</name>
    <name type="synonym">Panicum italicum</name>
    <dbReference type="NCBI Taxonomy" id="4555"/>
    <lineage>
        <taxon>Eukaryota</taxon>
        <taxon>Viridiplantae</taxon>
        <taxon>Streptophyta</taxon>
        <taxon>Embryophyta</taxon>
        <taxon>Tracheophyta</taxon>
        <taxon>Spermatophyta</taxon>
        <taxon>Magnoliopsida</taxon>
        <taxon>Liliopsida</taxon>
        <taxon>Poales</taxon>
        <taxon>Poaceae</taxon>
        <taxon>PACMAD clade</taxon>
        <taxon>Panicoideae</taxon>
        <taxon>Panicodae</taxon>
        <taxon>Paniceae</taxon>
        <taxon>Cenchrinae</taxon>
        <taxon>Setaria</taxon>
    </lineage>
</organism>
<reference evidence="1" key="1">
    <citation type="journal article" date="2012" name="Nat. Biotechnol.">
        <title>Reference genome sequence of the model plant Setaria.</title>
        <authorList>
            <person name="Bennetzen J.L."/>
            <person name="Schmutz J."/>
            <person name="Wang H."/>
            <person name="Percifield R."/>
            <person name="Hawkins J."/>
            <person name="Pontaroli A.C."/>
            <person name="Estep M."/>
            <person name="Feng L."/>
            <person name="Vaughn J.N."/>
            <person name="Grimwood J."/>
            <person name="Jenkins J."/>
            <person name="Barry K."/>
            <person name="Lindquist E."/>
            <person name="Hellsten U."/>
            <person name="Deshpande S."/>
            <person name="Wang X."/>
            <person name="Wu X."/>
            <person name="Mitros T."/>
            <person name="Triplett J."/>
            <person name="Yang X."/>
            <person name="Ye C.Y."/>
            <person name="Mauro-Herrera M."/>
            <person name="Wang L."/>
            <person name="Li P."/>
            <person name="Sharma M."/>
            <person name="Sharma R."/>
            <person name="Ronald P.C."/>
            <person name="Panaud O."/>
            <person name="Kellogg E.A."/>
            <person name="Brutnell T.P."/>
            <person name="Doust A.N."/>
            <person name="Tuskan G.A."/>
            <person name="Rokhsar D."/>
            <person name="Devos K.M."/>
        </authorList>
    </citation>
    <scope>NUCLEOTIDE SEQUENCE [LARGE SCALE GENOMIC DNA]</scope>
    <source>
        <strain evidence="1">Yugu1</strain>
    </source>
</reference>
<name>A0A368PIZ2_SETIT</name>
<gene>
    <name evidence="1" type="ORF">SETIT_1G107300v2</name>
</gene>
<evidence type="ECO:0000313" key="1">
    <source>
        <dbReference type="EMBL" id="RCV05735.1"/>
    </source>
</evidence>